<evidence type="ECO:0000313" key="1">
    <source>
        <dbReference type="EMBL" id="CEK81969.1"/>
    </source>
</evidence>
<dbReference type="AlphaFoldDB" id="A0A0B7ALT2"/>
<organism evidence="1">
    <name type="scientific">Arion vulgaris</name>
    <dbReference type="NCBI Taxonomy" id="1028688"/>
    <lineage>
        <taxon>Eukaryota</taxon>
        <taxon>Metazoa</taxon>
        <taxon>Spiralia</taxon>
        <taxon>Lophotrochozoa</taxon>
        <taxon>Mollusca</taxon>
        <taxon>Gastropoda</taxon>
        <taxon>Heterobranchia</taxon>
        <taxon>Euthyneura</taxon>
        <taxon>Panpulmonata</taxon>
        <taxon>Eupulmonata</taxon>
        <taxon>Stylommatophora</taxon>
        <taxon>Helicina</taxon>
        <taxon>Arionoidea</taxon>
        <taxon>Arionidae</taxon>
        <taxon>Arion</taxon>
    </lineage>
</organism>
<proteinExistence type="predicted"/>
<feature type="non-terminal residue" evidence="1">
    <location>
        <position position="73"/>
    </location>
</feature>
<protein>
    <submittedName>
        <fullName evidence="1">Uncharacterized protein</fullName>
    </submittedName>
</protein>
<dbReference type="EMBL" id="HACG01035104">
    <property type="protein sequence ID" value="CEK81969.1"/>
    <property type="molecule type" value="Transcribed_RNA"/>
</dbReference>
<sequence length="73" mass="8594">SLLSEIQSVFFHNSLNMPTWFVELSEGKKIKKRIDHRISKTADYYCEVSQLQHYMLLSRLLLLSIVHSQVEDV</sequence>
<accession>A0A0B7ALT2</accession>
<feature type="non-terminal residue" evidence="1">
    <location>
        <position position="1"/>
    </location>
</feature>
<name>A0A0B7ALT2_9EUPU</name>
<reference evidence="1" key="1">
    <citation type="submission" date="2014-12" db="EMBL/GenBank/DDBJ databases">
        <title>Insight into the proteome of Arion vulgaris.</title>
        <authorList>
            <person name="Aradska J."/>
            <person name="Bulat T."/>
            <person name="Smidak R."/>
            <person name="Sarate P."/>
            <person name="Gangsoo J."/>
            <person name="Sialana F."/>
            <person name="Bilban M."/>
            <person name="Lubec G."/>
        </authorList>
    </citation>
    <scope>NUCLEOTIDE SEQUENCE</scope>
    <source>
        <tissue evidence="1">Skin</tissue>
    </source>
</reference>
<gene>
    <name evidence="1" type="primary">ORF128943</name>
</gene>